<evidence type="ECO:0000313" key="2">
    <source>
        <dbReference type="Proteomes" id="UP000799764"/>
    </source>
</evidence>
<protein>
    <submittedName>
        <fullName evidence="1">Uncharacterized protein</fullName>
    </submittedName>
</protein>
<proteinExistence type="predicted"/>
<dbReference type="OrthoDB" id="4424523at2759"/>
<comment type="caution">
    <text evidence="1">The sequence shown here is derived from an EMBL/GenBank/DDBJ whole genome shotgun (WGS) entry which is preliminary data.</text>
</comment>
<dbReference type="AlphaFoldDB" id="A0A9P4PQL4"/>
<reference evidence="1" key="1">
    <citation type="journal article" date="2020" name="Stud. Mycol.">
        <title>101 Dothideomycetes genomes: a test case for predicting lifestyles and emergence of pathogens.</title>
        <authorList>
            <person name="Haridas S."/>
            <person name="Albert R."/>
            <person name="Binder M."/>
            <person name="Bloem J."/>
            <person name="Labutti K."/>
            <person name="Salamov A."/>
            <person name="Andreopoulos B."/>
            <person name="Baker S."/>
            <person name="Barry K."/>
            <person name="Bills G."/>
            <person name="Bluhm B."/>
            <person name="Cannon C."/>
            <person name="Castanera R."/>
            <person name="Culley D."/>
            <person name="Daum C."/>
            <person name="Ezra D."/>
            <person name="Gonzalez J."/>
            <person name="Henrissat B."/>
            <person name="Kuo A."/>
            <person name="Liang C."/>
            <person name="Lipzen A."/>
            <person name="Lutzoni F."/>
            <person name="Magnuson J."/>
            <person name="Mondo S."/>
            <person name="Nolan M."/>
            <person name="Ohm R."/>
            <person name="Pangilinan J."/>
            <person name="Park H.-J."/>
            <person name="Ramirez L."/>
            <person name="Alfaro M."/>
            <person name="Sun H."/>
            <person name="Tritt A."/>
            <person name="Yoshinaga Y."/>
            <person name="Zwiers L.-H."/>
            <person name="Turgeon B."/>
            <person name="Goodwin S."/>
            <person name="Spatafora J."/>
            <person name="Crous P."/>
            <person name="Grigoriev I."/>
        </authorList>
    </citation>
    <scope>NUCLEOTIDE SEQUENCE</scope>
    <source>
        <strain evidence="1">CBS 690.94</strain>
    </source>
</reference>
<organism evidence="1 2">
    <name type="scientific">Karstenula rhodostoma CBS 690.94</name>
    <dbReference type="NCBI Taxonomy" id="1392251"/>
    <lineage>
        <taxon>Eukaryota</taxon>
        <taxon>Fungi</taxon>
        <taxon>Dikarya</taxon>
        <taxon>Ascomycota</taxon>
        <taxon>Pezizomycotina</taxon>
        <taxon>Dothideomycetes</taxon>
        <taxon>Pleosporomycetidae</taxon>
        <taxon>Pleosporales</taxon>
        <taxon>Massarineae</taxon>
        <taxon>Didymosphaeriaceae</taxon>
        <taxon>Karstenula</taxon>
    </lineage>
</organism>
<sequence length="177" mass="20609">MASQDMVRTRKLLEEDANAKWGFIVYRCTYESDDEWARFMQYLNTSVRTRLERDGDGDLFDRIDWQVQDDREQFDRAGSITLRQHFTSTILPTLSYPSTARHQAFVAVYQLTLNRILTIAPPPEEFDTDGRGFLSLISHDEREGWFSIGVSYLVPRAYTLLDECGWYNIFEDGVACP</sequence>
<evidence type="ECO:0000313" key="1">
    <source>
        <dbReference type="EMBL" id="KAF2447209.1"/>
    </source>
</evidence>
<keyword evidence="2" id="KW-1185">Reference proteome</keyword>
<name>A0A9P4PQL4_9PLEO</name>
<dbReference type="EMBL" id="MU001497">
    <property type="protein sequence ID" value="KAF2447209.1"/>
    <property type="molecule type" value="Genomic_DNA"/>
</dbReference>
<gene>
    <name evidence="1" type="ORF">P171DRAFT_430119</name>
</gene>
<dbReference type="Proteomes" id="UP000799764">
    <property type="component" value="Unassembled WGS sequence"/>
</dbReference>
<accession>A0A9P4PQL4</accession>